<evidence type="ECO:0000313" key="1">
    <source>
        <dbReference type="EMBL" id="MDL4937141.1"/>
    </source>
</evidence>
<comment type="caution">
    <text evidence="1">The sequence shown here is derived from an EMBL/GenBank/DDBJ whole genome shotgun (WGS) entry which is preliminary data.</text>
</comment>
<dbReference type="AlphaFoldDB" id="A0ABD4ZWZ7"/>
<dbReference type="RefSeq" id="WP_179934437.1">
    <property type="nucleotide sequence ID" value="NZ_BSYC01000006.1"/>
</dbReference>
<name>A0ABD4ZWZ7_ENTGA</name>
<protein>
    <submittedName>
        <fullName evidence="1">Uncharacterized protein</fullName>
    </submittedName>
</protein>
<evidence type="ECO:0000313" key="2">
    <source>
        <dbReference type="Proteomes" id="UP001241571"/>
    </source>
</evidence>
<gene>
    <name evidence="1" type="ORF">QRX88_15670</name>
</gene>
<organism evidence="1 2">
    <name type="scientific">Enterococcus gallinarum</name>
    <dbReference type="NCBI Taxonomy" id="1353"/>
    <lineage>
        <taxon>Bacteria</taxon>
        <taxon>Bacillati</taxon>
        <taxon>Bacillota</taxon>
        <taxon>Bacilli</taxon>
        <taxon>Lactobacillales</taxon>
        <taxon>Enterococcaceae</taxon>
        <taxon>Enterococcus</taxon>
    </lineage>
</organism>
<dbReference type="EMBL" id="JASUBT010000013">
    <property type="protein sequence ID" value="MDL4937141.1"/>
    <property type="molecule type" value="Genomic_DNA"/>
</dbReference>
<reference evidence="1 2" key="1">
    <citation type="submission" date="2023-06" db="EMBL/GenBank/DDBJ databases">
        <title>Acute promotion of culturable opportunistic pathogens and persistent increase of antibiotic resistance following antibiotic exposure in mouse gut microbiota.</title>
        <authorList>
            <person name="Li L."/>
            <person name="Wang B."/>
            <person name="Sun Y."/>
            <person name="Wang M."/>
            <person name="Xu H."/>
        </authorList>
    </citation>
    <scope>NUCLEOTIDE SEQUENCE [LARGE SCALE GENOMIC DNA]</scope>
    <source>
        <strain evidence="1 2">CRI2_2</strain>
    </source>
</reference>
<sequence length="53" mass="6578">MEEKTIFEKRWQLASSDQRARFDKLLSSYPTIEWTYKEKKYLLWLCQLEDIFA</sequence>
<accession>A0ABD4ZWZ7</accession>
<proteinExistence type="predicted"/>
<dbReference type="Proteomes" id="UP001241571">
    <property type="component" value="Unassembled WGS sequence"/>
</dbReference>